<name>L7U8J3_MYXSD</name>
<dbReference type="HOGENOM" id="CLU_441997_0_0_7"/>
<dbReference type="GO" id="GO:0005886">
    <property type="term" value="C:plasma membrane"/>
    <property type="evidence" value="ECO:0007669"/>
    <property type="project" value="TreeGrafter"/>
</dbReference>
<feature type="domain" description="Histidine kinase" evidence="7">
    <location>
        <begin position="262"/>
        <end position="479"/>
    </location>
</feature>
<feature type="domain" description="Response regulatory" evidence="8">
    <location>
        <begin position="498"/>
        <end position="613"/>
    </location>
</feature>
<dbReference type="InterPro" id="IPR003594">
    <property type="entry name" value="HATPase_dom"/>
</dbReference>
<dbReference type="InterPro" id="IPR004358">
    <property type="entry name" value="Sig_transdc_His_kin-like_C"/>
</dbReference>
<evidence type="ECO:0000259" key="7">
    <source>
        <dbReference type="PROSITE" id="PS50109"/>
    </source>
</evidence>
<keyword evidence="3 6" id="KW-0597">Phosphoprotein</keyword>
<dbReference type="STRING" id="1278073.MYSTI_03094"/>
<dbReference type="Pfam" id="PF02518">
    <property type="entry name" value="HATPase_c"/>
    <property type="match status" value="1"/>
</dbReference>
<organism evidence="9 10">
    <name type="scientific">Myxococcus stipitatus (strain DSM 14675 / JCM 12634 / Mx s8)</name>
    <dbReference type="NCBI Taxonomy" id="1278073"/>
    <lineage>
        <taxon>Bacteria</taxon>
        <taxon>Pseudomonadati</taxon>
        <taxon>Myxococcota</taxon>
        <taxon>Myxococcia</taxon>
        <taxon>Myxococcales</taxon>
        <taxon>Cystobacterineae</taxon>
        <taxon>Myxococcaceae</taxon>
        <taxon>Myxococcus</taxon>
    </lineage>
</organism>
<dbReference type="eggNOG" id="COG4191">
    <property type="taxonomic scope" value="Bacteria"/>
</dbReference>
<dbReference type="SUPFAM" id="SSF47384">
    <property type="entry name" value="Homodimeric domain of signal transducing histidine kinase"/>
    <property type="match status" value="1"/>
</dbReference>
<dbReference type="PANTHER" id="PTHR43047">
    <property type="entry name" value="TWO-COMPONENT HISTIDINE PROTEIN KINASE"/>
    <property type="match status" value="1"/>
</dbReference>
<dbReference type="Gene3D" id="1.10.287.130">
    <property type="match status" value="1"/>
</dbReference>
<evidence type="ECO:0000256" key="5">
    <source>
        <dbReference type="ARBA" id="ARBA00022777"/>
    </source>
</evidence>
<dbReference type="PANTHER" id="PTHR43047:SF72">
    <property type="entry name" value="OSMOSENSING HISTIDINE PROTEIN KINASE SLN1"/>
    <property type="match status" value="1"/>
</dbReference>
<keyword evidence="4" id="KW-0808">Transferase</keyword>
<evidence type="ECO:0000313" key="10">
    <source>
        <dbReference type="Proteomes" id="UP000011131"/>
    </source>
</evidence>
<evidence type="ECO:0000313" key="9">
    <source>
        <dbReference type="EMBL" id="AGC44408.1"/>
    </source>
</evidence>
<dbReference type="InterPro" id="IPR005467">
    <property type="entry name" value="His_kinase_dom"/>
</dbReference>
<dbReference type="PROSITE" id="PS50110">
    <property type="entry name" value="RESPONSE_REGULATORY"/>
    <property type="match status" value="1"/>
</dbReference>
<dbReference type="Gene3D" id="3.40.50.2300">
    <property type="match status" value="1"/>
</dbReference>
<evidence type="ECO:0000256" key="6">
    <source>
        <dbReference type="PROSITE-ProRule" id="PRU00169"/>
    </source>
</evidence>
<dbReference type="PROSITE" id="PS50109">
    <property type="entry name" value="HIS_KIN"/>
    <property type="match status" value="1"/>
</dbReference>
<evidence type="ECO:0000256" key="2">
    <source>
        <dbReference type="ARBA" id="ARBA00012438"/>
    </source>
</evidence>
<keyword evidence="10" id="KW-1185">Reference proteome</keyword>
<dbReference type="InterPro" id="IPR001789">
    <property type="entry name" value="Sig_transdc_resp-reg_receiver"/>
</dbReference>
<dbReference type="CDD" id="cd00082">
    <property type="entry name" value="HisKA"/>
    <property type="match status" value="1"/>
</dbReference>
<dbReference type="GO" id="GO:0000155">
    <property type="term" value="F:phosphorelay sensor kinase activity"/>
    <property type="evidence" value="ECO:0007669"/>
    <property type="project" value="InterPro"/>
</dbReference>
<dbReference type="Gene3D" id="3.30.450.40">
    <property type="match status" value="1"/>
</dbReference>
<dbReference type="InterPro" id="IPR003018">
    <property type="entry name" value="GAF"/>
</dbReference>
<dbReference type="eggNOG" id="COG0784">
    <property type="taxonomic scope" value="Bacteria"/>
</dbReference>
<dbReference type="PATRIC" id="fig|1278073.3.peg.3151"/>
<dbReference type="RefSeq" id="WP_015348669.1">
    <property type="nucleotide sequence ID" value="NC_020126.1"/>
</dbReference>
<reference evidence="9 10" key="1">
    <citation type="journal article" date="2013" name="Genome Announc.">
        <title>Complete genome sequence of Myxococcus stipitatus strain DSM 14675, a fruiting myxobacterium.</title>
        <authorList>
            <person name="Huntley S."/>
            <person name="Kneip S."/>
            <person name="Treuner-Lange A."/>
            <person name="Sogaard-Andersen L."/>
        </authorList>
    </citation>
    <scope>NUCLEOTIDE SEQUENCE [LARGE SCALE GENOMIC DNA]</scope>
    <source>
        <strain evidence="10">DSM 14675 / JCM 12634 / Mx s8</strain>
    </source>
</reference>
<evidence type="ECO:0000256" key="3">
    <source>
        <dbReference type="ARBA" id="ARBA00022553"/>
    </source>
</evidence>
<dbReference type="EMBL" id="CP004025">
    <property type="protein sequence ID" value="AGC44408.1"/>
    <property type="molecule type" value="Genomic_DNA"/>
</dbReference>
<dbReference type="SMART" id="SM00065">
    <property type="entry name" value="GAF"/>
    <property type="match status" value="1"/>
</dbReference>
<dbReference type="SMART" id="SM00388">
    <property type="entry name" value="HisKA"/>
    <property type="match status" value="1"/>
</dbReference>
<keyword evidence="5 9" id="KW-0418">Kinase</keyword>
<dbReference type="PRINTS" id="PR00344">
    <property type="entry name" value="BCTRLSENSOR"/>
</dbReference>
<dbReference type="Gene3D" id="3.30.565.10">
    <property type="entry name" value="Histidine kinase-like ATPase, C-terminal domain"/>
    <property type="match status" value="1"/>
</dbReference>
<protein>
    <recommendedName>
        <fullName evidence="2">histidine kinase</fullName>
        <ecNumber evidence="2">2.7.13.3</ecNumber>
    </recommendedName>
</protein>
<dbReference type="SUPFAM" id="SSF55781">
    <property type="entry name" value="GAF domain-like"/>
    <property type="match status" value="1"/>
</dbReference>
<feature type="modified residue" description="4-aspartylphosphate" evidence="6">
    <location>
        <position position="546"/>
    </location>
</feature>
<evidence type="ECO:0000256" key="4">
    <source>
        <dbReference type="ARBA" id="ARBA00022679"/>
    </source>
</evidence>
<dbReference type="EC" id="2.7.13.3" evidence="2"/>
<dbReference type="InterPro" id="IPR036890">
    <property type="entry name" value="HATPase_C_sf"/>
</dbReference>
<comment type="catalytic activity">
    <reaction evidence="1">
        <text>ATP + protein L-histidine = ADP + protein N-phospho-L-histidine.</text>
        <dbReference type="EC" id="2.7.13.3"/>
    </reaction>
</comment>
<proteinExistence type="predicted"/>
<dbReference type="AlphaFoldDB" id="L7U8J3"/>
<dbReference type="InterPro" id="IPR011006">
    <property type="entry name" value="CheY-like_superfamily"/>
</dbReference>
<dbReference type="KEGG" id="msd:MYSTI_03094"/>
<dbReference type="SMART" id="SM00387">
    <property type="entry name" value="HATPase_c"/>
    <property type="match status" value="1"/>
</dbReference>
<dbReference type="Pfam" id="PF01590">
    <property type="entry name" value="GAF"/>
    <property type="match status" value="1"/>
</dbReference>
<dbReference type="InterPro" id="IPR003661">
    <property type="entry name" value="HisK_dim/P_dom"/>
</dbReference>
<dbReference type="Pfam" id="PF00512">
    <property type="entry name" value="HisKA"/>
    <property type="match status" value="1"/>
</dbReference>
<dbReference type="Proteomes" id="UP000011131">
    <property type="component" value="Chromosome"/>
</dbReference>
<dbReference type="Pfam" id="PF00072">
    <property type="entry name" value="Response_reg"/>
    <property type="match status" value="1"/>
</dbReference>
<dbReference type="InterPro" id="IPR036097">
    <property type="entry name" value="HisK_dim/P_sf"/>
</dbReference>
<evidence type="ECO:0000259" key="8">
    <source>
        <dbReference type="PROSITE" id="PS50110"/>
    </source>
</evidence>
<dbReference type="eggNOG" id="COG2203">
    <property type="taxonomic scope" value="Bacteria"/>
</dbReference>
<dbReference type="SUPFAM" id="SSF55874">
    <property type="entry name" value="ATPase domain of HSP90 chaperone/DNA topoisomerase II/histidine kinase"/>
    <property type="match status" value="1"/>
</dbReference>
<gene>
    <name evidence="9" type="ordered locus">MYSTI_03094</name>
</gene>
<dbReference type="SUPFAM" id="SSF52172">
    <property type="entry name" value="CheY-like"/>
    <property type="match status" value="1"/>
</dbReference>
<dbReference type="InterPro" id="IPR029016">
    <property type="entry name" value="GAF-like_dom_sf"/>
</dbReference>
<evidence type="ECO:0000256" key="1">
    <source>
        <dbReference type="ARBA" id="ARBA00000085"/>
    </source>
</evidence>
<accession>L7U8J3</accession>
<dbReference type="CDD" id="cd00156">
    <property type="entry name" value="REC"/>
    <property type="match status" value="1"/>
</dbReference>
<sequence length="619" mass="68510">MAEQPRNSGELSAEATDSRTLLERLQQSAEVLEQLSMTRAPGLPEAAHVALRREAEALRELRGDLGLLLTSWSLLTDTSQKLLNLPTDELETGVHGALEVLARHIDAQRGYVNLLSDDGEHLAESYEWCAQAVRPHGLADHRGRSVSAFRWTLSELRSGRVVAVTNTARLPPEASDEQRICAQLGVRAYVNVPLLLAGRLIGWMGFDAVDSPREWKLEERHLMRLTGHMLVNAVERRRREVMLLQEKEREQREQSLGILAAGLAHEINNPLAYTAGNLEYLRERLPGTCAQSDDECRQVLDEALEGTLRIQRIVADLKSLSAATAEPVEPVDLRAVAESTLRMAANQLRHRAQIIRDYPVDVPRVRGTTTKLGQVLLNLLLNAAHAIPEGRVSENRISVALRATGDEVSLSISDTGCGIAPEVMPRIFDPLFTTRRSGDGMGMGLAICRDIIAALGGRIDVRSEQGRGTVVDVHLPRAELLAPIEPRTLTPEPSVGRRVLVVDDEPRVLDLMRRLLRGHDLVTVANGREALEYLSKDKSFDVILCDLMMPELTGMDVYHAVQKTWPGLHERIVFISGGAFTPETKRFLQDVRNPVLAKPFEAQSLRDVVMATGASRRLG</sequence>
<dbReference type="GO" id="GO:0009927">
    <property type="term" value="F:histidine phosphotransfer kinase activity"/>
    <property type="evidence" value="ECO:0007669"/>
    <property type="project" value="TreeGrafter"/>
</dbReference>
<dbReference type="SMART" id="SM00448">
    <property type="entry name" value="REC"/>
    <property type="match status" value="1"/>
</dbReference>